<dbReference type="InterPro" id="IPR013785">
    <property type="entry name" value="Aldolase_TIM"/>
</dbReference>
<keyword evidence="4" id="KW-0328">Glycosyltransferase</keyword>
<evidence type="ECO:0000259" key="2">
    <source>
        <dbReference type="Pfam" id="PF01729"/>
    </source>
</evidence>
<dbReference type="EC" id="6.3.4.21" evidence="4"/>
<dbReference type="Pfam" id="PF02749">
    <property type="entry name" value="QRPTase_N"/>
    <property type="match status" value="1"/>
</dbReference>
<accession>A0ABV6YNP7</accession>
<gene>
    <name evidence="4" type="ORF">ACFL2Z_02095</name>
</gene>
<organism evidence="4 5">
    <name type="scientific">Eiseniibacteriota bacterium</name>
    <dbReference type="NCBI Taxonomy" id="2212470"/>
    <lineage>
        <taxon>Bacteria</taxon>
        <taxon>Candidatus Eiseniibacteriota</taxon>
    </lineage>
</organism>
<keyword evidence="1" id="KW-0808">Transferase</keyword>
<evidence type="ECO:0000313" key="5">
    <source>
        <dbReference type="Proteomes" id="UP001594288"/>
    </source>
</evidence>
<dbReference type="Pfam" id="PF01729">
    <property type="entry name" value="QRPTase_C"/>
    <property type="match status" value="1"/>
</dbReference>
<dbReference type="InterPro" id="IPR035809">
    <property type="entry name" value="NAPRTase_arc-type"/>
</dbReference>
<reference evidence="4 5" key="1">
    <citation type="submission" date="2024-09" db="EMBL/GenBank/DDBJ databases">
        <authorList>
            <person name="D'Angelo T."/>
        </authorList>
    </citation>
    <scope>NUCLEOTIDE SEQUENCE [LARGE SCALE GENOMIC DNA]</scope>
    <source>
        <strain evidence="4">SAG AM-311-F02</strain>
    </source>
</reference>
<dbReference type="InterPro" id="IPR037128">
    <property type="entry name" value="Quinolinate_PRibosylTase_N_sf"/>
</dbReference>
<keyword evidence="5" id="KW-1185">Reference proteome</keyword>
<dbReference type="GO" id="GO:0004516">
    <property type="term" value="F:nicotinate phosphoribosyltransferase activity"/>
    <property type="evidence" value="ECO:0007669"/>
    <property type="project" value="UniProtKB-EC"/>
</dbReference>
<dbReference type="GO" id="GO:0016757">
    <property type="term" value="F:glycosyltransferase activity"/>
    <property type="evidence" value="ECO:0007669"/>
    <property type="project" value="UniProtKB-KW"/>
</dbReference>
<comment type="caution">
    <text evidence="4">The sequence shown here is derived from an EMBL/GenBank/DDBJ whole genome shotgun (WGS) entry which is preliminary data.</text>
</comment>
<feature type="domain" description="Quinolinate phosphoribosyl transferase N-terminal" evidence="3">
    <location>
        <begin position="21"/>
        <end position="115"/>
    </location>
</feature>
<evidence type="ECO:0000313" key="4">
    <source>
        <dbReference type="EMBL" id="MFC1799688.1"/>
    </source>
</evidence>
<evidence type="ECO:0000256" key="1">
    <source>
        <dbReference type="ARBA" id="ARBA00022679"/>
    </source>
</evidence>
<dbReference type="InterPro" id="IPR002638">
    <property type="entry name" value="Quinolinate_PRibosylTrfase_C"/>
</dbReference>
<feature type="domain" description="Quinolinate phosphoribosyl transferase C-terminal" evidence="2">
    <location>
        <begin position="117"/>
        <end position="305"/>
    </location>
</feature>
<dbReference type="Gene3D" id="3.90.1170.20">
    <property type="entry name" value="Quinolinate phosphoribosyl transferase, N-terminal domain"/>
    <property type="match status" value="1"/>
</dbReference>
<dbReference type="PANTHER" id="PTHR43202">
    <property type="entry name" value="NICOTINATE-NUCLEOTIDE PYROPHOSPHORYLASE"/>
    <property type="match status" value="1"/>
</dbReference>
<keyword evidence="4" id="KW-0436">Ligase</keyword>
<dbReference type="InterPro" id="IPR036068">
    <property type="entry name" value="Nicotinate_pribotase-like_C"/>
</dbReference>
<dbReference type="NCBIfam" id="NF006415">
    <property type="entry name" value="PRK08662.1"/>
    <property type="match status" value="1"/>
</dbReference>
<dbReference type="SUPFAM" id="SSF51690">
    <property type="entry name" value="Nicotinate/Quinolinate PRTase C-terminal domain-like"/>
    <property type="match status" value="1"/>
</dbReference>
<dbReference type="InterPro" id="IPR022412">
    <property type="entry name" value="Quinolinate_PRibosylTrfase_N"/>
</dbReference>
<dbReference type="Gene3D" id="3.20.20.70">
    <property type="entry name" value="Aldolase class I"/>
    <property type="match status" value="1"/>
</dbReference>
<dbReference type="Proteomes" id="UP001594288">
    <property type="component" value="Unassembled WGS sequence"/>
</dbReference>
<dbReference type="PANTHER" id="PTHR43202:SF1">
    <property type="entry name" value="NICOTINATE PHOSPHORIBOSYLTRANSFERASE"/>
    <property type="match status" value="1"/>
</dbReference>
<name>A0ABV6YNP7_UNCEI</name>
<dbReference type="EMBL" id="JBHPEI010000022">
    <property type="protein sequence ID" value="MFC1799688.1"/>
    <property type="molecule type" value="Genomic_DNA"/>
</dbReference>
<dbReference type="SUPFAM" id="SSF54675">
    <property type="entry name" value="Nicotinate/Quinolinate PRTase N-terminal domain-like"/>
    <property type="match status" value="1"/>
</dbReference>
<sequence length="400" mass="43037">MKKRKLHIATESEIRRGLTTDIYFSRAVEVLKRTRGSKRVKAEFAVKGLPEGYTWAVVAGLEECLSVLEGVDVDVRALREGTVIRPLEPVMTIEGNYTDFAVMETALLGFLSQASGVATKAARLRIAAGSRPLISFGARRMHPAIAPMIDRNAFIGGCDGVSTVAGAELLGIEPSGTMPHSLVILSGGIEKAVLDFDMAIDKSVTRIALVDTFGDEKFEALVACEALGGALRGIRLDTPGSRRGNMADIVREVRWELDMRGFSDVGILVSGGMDESDLLELADAVDGFGVGTCLSAARVLDFSMDIVEVEGRLESKRGKMSGEKKLLRCAECGEDSVVPAELKVDEPCECGGKLQALNLGYMKHGAIKRRLPSAVEIRKYVLKGIEALEIDPAGHHCSCQ</sequence>
<proteinExistence type="predicted"/>
<evidence type="ECO:0000259" key="3">
    <source>
        <dbReference type="Pfam" id="PF02749"/>
    </source>
</evidence>
<protein>
    <submittedName>
        <fullName evidence="4">Nicotinate phosphoribosyltransferase</fullName>
        <ecNumber evidence="4">6.3.4.21</ecNumber>
    </submittedName>
</protein>
<dbReference type="InterPro" id="IPR053190">
    <property type="entry name" value="NAPRTase-like"/>
</dbReference>
<dbReference type="CDD" id="cd01571">
    <property type="entry name" value="NAPRTase_B"/>
    <property type="match status" value="1"/>
</dbReference>